<dbReference type="EMBL" id="JAGRRH010000015">
    <property type="protein sequence ID" value="KAG7356194.1"/>
    <property type="molecule type" value="Genomic_DNA"/>
</dbReference>
<dbReference type="Proteomes" id="UP000693970">
    <property type="component" value="Unassembled WGS sequence"/>
</dbReference>
<dbReference type="PANTHER" id="PTHR43427">
    <property type="entry name" value="CHLORIDE CHANNEL PROTEIN CLC-E"/>
    <property type="match status" value="1"/>
</dbReference>
<keyword evidence="2" id="KW-0472">Membrane</keyword>
<dbReference type="GO" id="GO:0016020">
    <property type="term" value="C:membrane"/>
    <property type="evidence" value="ECO:0007669"/>
    <property type="project" value="InterPro"/>
</dbReference>
<feature type="transmembrane region" description="Helical" evidence="2">
    <location>
        <begin position="379"/>
        <end position="399"/>
    </location>
</feature>
<organism evidence="3 4">
    <name type="scientific">Nitzschia inconspicua</name>
    <dbReference type="NCBI Taxonomy" id="303405"/>
    <lineage>
        <taxon>Eukaryota</taxon>
        <taxon>Sar</taxon>
        <taxon>Stramenopiles</taxon>
        <taxon>Ochrophyta</taxon>
        <taxon>Bacillariophyta</taxon>
        <taxon>Bacillariophyceae</taxon>
        <taxon>Bacillariophycidae</taxon>
        <taxon>Bacillariales</taxon>
        <taxon>Bacillariaceae</taxon>
        <taxon>Nitzschia</taxon>
    </lineage>
</organism>
<evidence type="ECO:0000313" key="4">
    <source>
        <dbReference type="Proteomes" id="UP000693970"/>
    </source>
</evidence>
<dbReference type="GO" id="GO:0015108">
    <property type="term" value="F:chloride transmembrane transporter activity"/>
    <property type="evidence" value="ECO:0007669"/>
    <property type="project" value="InterPro"/>
</dbReference>
<feature type="region of interest" description="Disordered" evidence="1">
    <location>
        <begin position="1046"/>
        <end position="1070"/>
    </location>
</feature>
<feature type="transmembrane region" description="Helical" evidence="2">
    <location>
        <begin position="880"/>
        <end position="898"/>
    </location>
</feature>
<keyword evidence="2" id="KW-1133">Transmembrane helix</keyword>
<feature type="compositionally biased region" description="Low complexity" evidence="1">
    <location>
        <begin position="1"/>
        <end position="14"/>
    </location>
</feature>
<dbReference type="AlphaFoldDB" id="A0A9K3L5R3"/>
<feature type="region of interest" description="Disordered" evidence="1">
    <location>
        <begin position="1"/>
        <end position="44"/>
    </location>
</feature>
<feature type="transmembrane region" description="Helical" evidence="2">
    <location>
        <begin position="830"/>
        <end position="860"/>
    </location>
</feature>
<feature type="transmembrane region" description="Helical" evidence="2">
    <location>
        <begin position="698"/>
        <end position="720"/>
    </location>
</feature>
<evidence type="ECO:0000313" key="3">
    <source>
        <dbReference type="EMBL" id="KAG7356194.1"/>
    </source>
</evidence>
<feature type="compositionally biased region" description="Basic residues" evidence="1">
    <location>
        <begin position="30"/>
        <end position="41"/>
    </location>
</feature>
<dbReference type="InterPro" id="IPR001807">
    <property type="entry name" value="ClC"/>
</dbReference>
<dbReference type="PANTHER" id="PTHR43427:SF12">
    <property type="entry name" value="CHLORIDE TRANSPORTER"/>
    <property type="match status" value="1"/>
</dbReference>
<dbReference type="InterPro" id="IPR050368">
    <property type="entry name" value="ClC-type_chloride_channel"/>
</dbReference>
<reference evidence="3" key="2">
    <citation type="submission" date="2021-04" db="EMBL/GenBank/DDBJ databases">
        <authorList>
            <person name="Podell S."/>
        </authorList>
    </citation>
    <scope>NUCLEOTIDE SEQUENCE</scope>
    <source>
        <strain evidence="3">Hildebrandi</strain>
    </source>
</reference>
<name>A0A9K3L5R3_9STRA</name>
<feature type="transmembrane region" description="Helical" evidence="2">
    <location>
        <begin position="601"/>
        <end position="623"/>
    </location>
</feature>
<evidence type="ECO:0000256" key="2">
    <source>
        <dbReference type="SAM" id="Phobius"/>
    </source>
</evidence>
<gene>
    <name evidence="3" type="ORF">IV203_000880</name>
</gene>
<feature type="transmembrane region" description="Helical" evidence="2">
    <location>
        <begin position="501"/>
        <end position="518"/>
    </location>
</feature>
<feature type="transmembrane region" description="Helical" evidence="2">
    <location>
        <begin position="796"/>
        <end position="818"/>
    </location>
</feature>
<sequence>MEAFLSSSNLSSRSAGKEQVNSNTTFSSSLRRRVRLKKRRKMEGIRLRSDSDGSVKNAFYQGTIVSDAVQASQGGFRSRPKRNVTLEASTRSNLSTVNGDYNRIPPLPRRSIRRTTSSGSNKILSRTFSPEIGSIEGEDDGFEFGPQISDDRDSLRYSSRSMFSDTTRQTALFGTSLLNEGNVNSPRNSPLGMPIPSANHLIALEKTIEVVTDPVIYDGIDDDPDFTRESVQRFSFVSTSSGIYFNQPTPPGPLQPGMIYGSIEQRIPSSSSLLSQLPVQQQNNSAFGAPKERKVPPFFKAPEPTIEEDENEDSVLSEDSILQSERIMDWIDFSAWLSEDIPVNEHGLPDQSIQWTFRGIIRFVFYNPVFPEFSTLQQFTWAVIIGAFMGVYTAGWKLFIEACVEFTWKTVPEKLLGWGIFTDLDGGFPLFHYMWIVPTLFGGILSYIITAMKTPIPTQDDWIHTLHSRGVEESDTFVPLFLVATAGMASGLSLGPELPLVLTAGMIGSWLGVLFHQSMIQARILNLTAASAAIGGFFGFPIAGALFVLELPHRMGLQYFEALNSATIASIVAVLINRIVMDSDVTGMFQYPFLNESLPSYIFKDTIVYGLFGGALGIIYTLCIKSLKSSFHHLLDGCSSSKQFEPNVDLDTTAETTPLIGGIEEPADFSTRKSHLQEKRSTFCHIFSGLIPHKPTRAGFTGMLAGFVVGITGIFLPHVMFWGEAQLQTMIDKGRTPLPVFGKDDEPTSALVALGRCMVDDTEDTGFGIGCSVVIILAKILVTGISMGTGIVGGHFWAPLFVGCVASHFFMDVMQLIAAQFEGSFSLAQYPCVAMLCIMGSVHVVTFRAHIAIILILTLTIDAFVPKESSVEKLKVAGDYSAVFPLLTVAVFVALQISRHAVFYKMQRSRGDINAVPQALCEPGKEGKPLVIDYEGNQHELDEDIYDFDDSETEDWSDPFFDRIATNDISQDDIEANFQAKNGQGAKAILKMDSKNVSCRDSLREPSLSDAMLESLYDLGNFSRPVTPNSEESRKKSLKTLDELLNDPIPWSTSSNGRKKTQHRRTQSEPFLMDEANQRMAILSTAASPASIPVRRPTLKRLDSYGEINQHNPSLMDQVRGRAASFDKRLPR</sequence>
<evidence type="ECO:0000256" key="1">
    <source>
        <dbReference type="SAM" id="MobiDB-lite"/>
    </source>
</evidence>
<feature type="transmembrane region" description="Helical" evidence="2">
    <location>
        <begin position="430"/>
        <end position="449"/>
    </location>
</feature>
<dbReference type="OrthoDB" id="41990at2759"/>
<feature type="region of interest" description="Disordered" evidence="1">
    <location>
        <begin position="96"/>
        <end position="124"/>
    </location>
</feature>
<feature type="transmembrane region" description="Helical" evidence="2">
    <location>
        <begin position="524"/>
        <end position="549"/>
    </location>
</feature>
<comment type="caution">
    <text evidence="3">The sequence shown here is derived from an EMBL/GenBank/DDBJ whole genome shotgun (WGS) entry which is preliminary data.</text>
</comment>
<accession>A0A9K3L5R3</accession>
<keyword evidence="2" id="KW-0812">Transmembrane</keyword>
<reference evidence="3" key="1">
    <citation type="journal article" date="2021" name="Sci. Rep.">
        <title>Diploid genomic architecture of Nitzschia inconspicua, an elite biomass production diatom.</title>
        <authorList>
            <person name="Oliver A."/>
            <person name="Podell S."/>
            <person name="Pinowska A."/>
            <person name="Traller J.C."/>
            <person name="Smith S.R."/>
            <person name="McClure R."/>
            <person name="Beliaev A."/>
            <person name="Bohutskyi P."/>
            <person name="Hill E.A."/>
            <person name="Rabines A."/>
            <person name="Zheng H."/>
            <person name="Allen L.Z."/>
            <person name="Kuo A."/>
            <person name="Grigoriev I.V."/>
            <person name="Allen A.E."/>
            <person name="Hazlebeck D."/>
            <person name="Allen E.E."/>
        </authorList>
    </citation>
    <scope>NUCLEOTIDE SEQUENCE</scope>
    <source>
        <strain evidence="3">Hildebrandi</strain>
    </source>
</reference>
<keyword evidence="4" id="KW-1185">Reference proteome</keyword>
<feature type="transmembrane region" description="Helical" evidence="2">
    <location>
        <begin position="561"/>
        <end position="581"/>
    </location>
</feature>
<protein>
    <submittedName>
        <fullName evidence="3">Voltage gated chloride channel</fullName>
    </submittedName>
</protein>
<dbReference type="CDD" id="cd00400">
    <property type="entry name" value="Voltage_gated_ClC"/>
    <property type="match status" value="1"/>
</dbReference>
<dbReference type="Pfam" id="PF00654">
    <property type="entry name" value="Voltage_CLC"/>
    <property type="match status" value="2"/>
</dbReference>
<feature type="region of interest" description="Disordered" evidence="1">
    <location>
        <begin position="1105"/>
        <end position="1132"/>
    </location>
</feature>
<proteinExistence type="predicted"/>